<evidence type="ECO:0000313" key="9">
    <source>
        <dbReference type="Proteomes" id="UP001169006"/>
    </source>
</evidence>
<sequence length="403" mass="40726">MTDSCLDLPVEDDRADRVAWPAIISLSLGVFGLVTAEFLPASLLPPIAQDLSISTGLAGQTVTATAVIGAIAGPAIVVGGRKLDRRLVLLTLTSLLIISSLIAATSTGFIPLLVARVLLGVALGGFWALSAAFAMRLAPGDNLPRAMSVIMAGVSVATVCAAPLGAWIGATLGWRAAFYLTAALGVVVFLLQAFTVPAMPPAGHASFATMGRLLGRRSVRTVFFVIILTAAGHFAGFTFIRSYLDDIMHLDVATVSLVLLAFGVAGFFGNLAGGALSARSNAGAVAIAALMIAIAMAIVAASSSVAAIAIAGVAFWGFGFGAFPVSVQNRITRIASDEVESAGAIMLTTFQVAISSGAVIGGLLVDASGPIGVMAFAAVSSALAAAVMISGRDHQTEAAEQAA</sequence>
<dbReference type="SUPFAM" id="SSF103473">
    <property type="entry name" value="MFS general substrate transporter"/>
    <property type="match status" value="1"/>
</dbReference>
<feature type="transmembrane region" description="Helical" evidence="6">
    <location>
        <begin position="59"/>
        <end position="80"/>
    </location>
</feature>
<dbReference type="InterPro" id="IPR036259">
    <property type="entry name" value="MFS_trans_sf"/>
</dbReference>
<feature type="domain" description="Major facilitator superfamily (MFS) profile" evidence="7">
    <location>
        <begin position="22"/>
        <end position="393"/>
    </location>
</feature>
<feature type="transmembrane region" description="Helical" evidence="6">
    <location>
        <begin position="252"/>
        <end position="271"/>
    </location>
</feature>
<dbReference type="CDD" id="cd17324">
    <property type="entry name" value="MFS_NepI_like"/>
    <property type="match status" value="1"/>
</dbReference>
<proteinExistence type="predicted"/>
<keyword evidence="9" id="KW-1185">Reference proteome</keyword>
<dbReference type="Proteomes" id="UP001169006">
    <property type="component" value="Unassembled WGS sequence"/>
</dbReference>
<name>A0ABT8T1R8_9HYPH</name>
<protein>
    <submittedName>
        <fullName evidence="8">MFS transporter</fullName>
    </submittedName>
</protein>
<feature type="transmembrane region" description="Helical" evidence="6">
    <location>
        <begin position="18"/>
        <end position="39"/>
    </location>
</feature>
<comment type="subcellular location">
    <subcellularLocation>
        <location evidence="1">Cell membrane</location>
        <topology evidence="1">Multi-pass membrane protein</topology>
    </subcellularLocation>
</comment>
<keyword evidence="5 6" id="KW-0472">Membrane</keyword>
<feature type="transmembrane region" description="Helical" evidence="6">
    <location>
        <begin position="176"/>
        <end position="198"/>
    </location>
</feature>
<dbReference type="InterPro" id="IPR020846">
    <property type="entry name" value="MFS_dom"/>
</dbReference>
<keyword evidence="2" id="KW-1003">Cell membrane</keyword>
<organism evidence="8 9">
    <name type="scientific">Rhizobium oryzicola</name>
    <dbReference type="NCBI Taxonomy" id="1232668"/>
    <lineage>
        <taxon>Bacteria</taxon>
        <taxon>Pseudomonadati</taxon>
        <taxon>Pseudomonadota</taxon>
        <taxon>Alphaproteobacteria</taxon>
        <taxon>Hyphomicrobiales</taxon>
        <taxon>Rhizobiaceae</taxon>
        <taxon>Rhizobium/Agrobacterium group</taxon>
        <taxon>Rhizobium</taxon>
    </lineage>
</organism>
<feature type="transmembrane region" description="Helical" evidence="6">
    <location>
        <begin position="146"/>
        <end position="170"/>
    </location>
</feature>
<evidence type="ECO:0000259" key="7">
    <source>
        <dbReference type="PROSITE" id="PS50850"/>
    </source>
</evidence>
<evidence type="ECO:0000256" key="6">
    <source>
        <dbReference type="SAM" id="Phobius"/>
    </source>
</evidence>
<feature type="transmembrane region" description="Helical" evidence="6">
    <location>
        <begin position="219"/>
        <end position="240"/>
    </location>
</feature>
<comment type="caution">
    <text evidence="8">The sequence shown here is derived from an EMBL/GenBank/DDBJ whole genome shotgun (WGS) entry which is preliminary data.</text>
</comment>
<keyword evidence="3 6" id="KW-0812">Transmembrane</keyword>
<evidence type="ECO:0000256" key="1">
    <source>
        <dbReference type="ARBA" id="ARBA00004651"/>
    </source>
</evidence>
<reference evidence="8" key="1">
    <citation type="journal article" date="2015" name="Int. J. Syst. Evol. Microbiol.">
        <title>Rhizobium oryzicola sp. nov., potential plant-growth-promoting endophytic bacteria isolated from rice roots.</title>
        <authorList>
            <person name="Zhang X.X."/>
            <person name="Gao J.S."/>
            <person name="Cao Y.H."/>
            <person name="Sheirdil R.A."/>
            <person name="Wang X.C."/>
            <person name="Zhang L."/>
        </authorList>
    </citation>
    <scope>NUCLEOTIDE SEQUENCE</scope>
    <source>
        <strain evidence="8">05753</strain>
    </source>
</reference>
<dbReference type="EMBL" id="JAUKWQ010000009">
    <property type="protein sequence ID" value="MDO1584657.1"/>
    <property type="molecule type" value="Genomic_DNA"/>
</dbReference>
<feature type="transmembrane region" description="Helical" evidence="6">
    <location>
        <begin position="87"/>
        <end position="107"/>
    </location>
</feature>
<evidence type="ECO:0000256" key="3">
    <source>
        <dbReference type="ARBA" id="ARBA00022692"/>
    </source>
</evidence>
<feature type="transmembrane region" description="Helical" evidence="6">
    <location>
        <begin position="307"/>
        <end position="327"/>
    </location>
</feature>
<dbReference type="InterPro" id="IPR050189">
    <property type="entry name" value="MFS_Efflux_Transporters"/>
</dbReference>
<evidence type="ECO:0000256" key="5">
    <source>
        <dbReference type="ARBA" id="ARBA00023136"/>
    </source>
</evidence>
<dbReference type="PROSITE" id="PS50850">
    <property type="entry name" value="MFS"/>
    <property type="match status" value="1"/>
</dbReference>
<feature type="transmembrane region" description="Helical" evidence="6">
    <location>
        <begin position="113"/>
        <end position="134"/>
    </location>
</feature>
<evidence type="ECO:0000313" key="8">
    <source>
        <dbReference type="EMBL" id="MDO1584657.1"/>
    </source>
</evidence>
<feature type="transmembrane region" description="Helical" evidence="6">
    <location>
        <begin position="339"/>
        <end position="365"/>
    </location>
</feature>
<dbReference type="PANTHER" id="PTHR43124:SF5">
    <property type="entry name" value="PURINE RIBONUCLEOSIDE EFFLUX PUMP NEPI"/>
    <property type="match status" value="1"/>
</dbReference>
<feature type="transmembrane region" description="Helical" evidence="6">
    <location>
        <begin position="371"/>
        <end position="389"/>
    </location>
</feature>
<dbReference type="Pfam" id="PF07690">
    <property type="entry name" value="MFS_1"/>
    <property type="match status" value="1"/>
</dbReference>
<feature type="transmembrane region" description="Helical" evidence="6">
    <location>
        <begin position="283"/>
        <end position="301"/>
    </location>
</feature>
<dbReference type="Gene3D" id="1.20.1250.20">
    <property type="entry name" value="MFS general substrate transporter like domains"/>
    <property type="match status" value="1"/>
</dbReference>
<dbReference type="RefSeq" id="WP_302078901.1">
    <property type="nucleotide sequence ID" value="NZ_JAUKWQ010000009.1"/>
</dbReference>
<reference evidence="8" key="2">
    <citation type="submission" date="2023-07" db="EMBL/GenBank/DDBJ databases">
        <authorList>
            <person name="Sun H."/>
        </authorList>
    </citation>
    <scope>NUCLEOTIDE SEQUENCE</scope>
    <source>
        <strain evidence="8">05753</strain>
    </source>
</reference>
<dbReference type="InterPro" id="IPR011701">
    <property type="entry name" value="MFS"/>
</dbReference>
<dbReference type="PANTHER" id="PTHR43124">
    <property type="entry name" value="PURINE EFFLUX PUMP PBUE"/>
    <property type="match status" value="1"/>
</dbReference>
<gene>
    <name evidence="8" type="ORF">Q2T52_21430</name>
</gene>
<accession>A0ABT8T1R8</accession>
<evidence type="ECO:0000256" key="2">
    <source>
        <dbReference type="ARBA" id="ARBA00022475"/>
    </source>
</evidence>
<evidence type="ECO:0000256" key="4">
    <source>
        <dbReference type="ARBA" id="ARBA00022989"/>
    </source>
</evidence>
<keyword evidence="4 6" id="KW-1133">Transmembrane helix</keyword>